<organism evidence="1 2">
    <name type="scientific">Maledivibacter halophilus</name>
    <dbReference type="NCBI Taxonomy" id="36842"/>
    <lineage>
        <taxon>Bacteria</taxon>
        <taxon>Bacillati</taxon>
        <taxon>Bacillota</taxon>
        <taxon>Clostridia</taxon>
        <taxon>Peptostreptococcales</taxon>
        <taxon>Caminicellaceae</taxon>
        <taxon>Maledivibacter</taxon>
    </lineage>
</organism>
<accession>A0A1T5LNV5</accession>
<keyword evidence="2" id="KW-1185">Reference proteome</keyword>
<dbReference type="Proteomes" id="UP000190285">
    <property type="component" value="Unassembled WGS sequence"/>
</dbReference>
<proteinExistence type="predicted"/>
<protein>
    <submittedName>
        <fullName evidence="1">Uncharacterized protein</fullName>
    </submittedName>
</protein>
<dbReference type="EMBL" id="FUZT01000007">
    <property type="protein sequence ID" value="SKC77591.1"/>
    <property type="molecule type" value="Genomic_DNA"/>
</dbReference>
<dbReference type="AlphaFoldDB" id="A0A1T5LNV5"/>
<evidence type="ECO:0000313" key="1">
    <source>
        <dbReference type="EMBL" id="SKC77591.1"/>
    </source>
</evidence>
<dbReference type="RefSeq" id="WP_079492863.1">
    <property type="nucleotide sequence ID" value="NZ_FUZT01000007.1"/>
</dbReference>
<sequence length="217" mass="24908">MIMPIVMISLCLLFGIGFLVYKNRNIAGKEEENTAQDFVNVVDIKDNFLYTLDGYVMTYVRIHPISIELLSDKEKESLCNSLTAELSSISKPFKFLAVSRPVDISLLLEEYTNLLSSTEDHIQKALLRNEIYQMNDFALSGDVVERQFHLILWEKYSAGIENDLLKRTKEFVKKFESVGIKCDILQSYDIIRLCNLVNNPAYQDINNEMSEEIGDNS</sequence>
<gene>
    <name evidence="1" type="ORF">SAMN02194393_03156</name>
</gene>
<reference evidence="1 2" key="1">
    <citation type="submission" date="2017-02" db="EMBL/GenBank/DDBJ databases">
        <authorList>
            <person name="Peterson S.W."/>
        </authorList>
    </citation>
    <scope>NUCLEOTIDE SEQUENCE [LARGE SCALE GENOMIC DNA]</scope>
    <source>
        <strain evidence="1 2">M1</strain>
    </source>
</reference>
<name>A0A1T5LNV5_9FIRM</name>
<dbReference type="STRING" id="36842.SAMN02194393_03156"/>
<evidence type="ECO:0000313" key="2">
    <source>
        <dbReference type="Proteomes" id="UP000190285"/>
    </source>
</evidence>